<dbReference type="GO" id="GO:0047750">
    <property type="term" value="F:cholestenol delta-isomerase activity"/>
    <property type="evidence" value="ECO:0007669"/>
    <property type="project" value="InterPro"/>
</dbReference>
<feature type="transmembrane region" description="Helical" evidence="14">
    <location>
        <begin position="57"/>
        <end position="78"/>
    </location>
</feature>
<proteinExistence type="inferred from homology"/>
<keyword evidence="11" id="KW-0753">Steroid metabolism</keyword>
<evidence type="ECO:0000256" key="7">
    <source>
        <dbReference type="ARBA" id="ARBA00023011"/>
    </source>
</evidence>
<dbReference type="InterPro" id="IPR007905">
    <property type="entry name" value="EBP"/>
</dbReference>
<protein>
    <recommendedName>
        <fullName evidence="15">EXPERA domain-containing protein</fullName>
    </recommendedName>
</protein>
<keyword evidence="3" id="KW-0444">Lipid biosynthesis</keyword>
<comment type="subcellular location">
    <subcellularLocation>
        <location evidence="1">Membrane</location>
        <topology evidence="1">Multi-pass membrane protein</topology>
    </subcellularLocation>
</comment>
<dbReference type="AlphaFoldDB" id="A0A9W8AJK4"/>
<dbReference type="GO" id="GO:0000247">
    <property type="term" value="F:C-8 sterol isomerase activity"/>
    <property type="evidence" value="ECO:0007669"/>
    <property type="project" value="TreeGrafter"/>
</dbReference>
<evidence type="ECO:0000256" key="1">
    <source>
        <dbReference type="ARBA" id="ARBA00004141"/>
    </source>
</evidence>
<dbReference type="EMBL" id="JANBPT010000089">
    <property type="protein sequence ID" value="KAJ1928070.1"/>
    <property type="molecule type" value="Genomic_DNA"/>
</dbReference>
<keyword evidence="6 13" id="KW-1133">Transmembrane helix</keyword>
<sequence>MAHPYYPTSLALPLYTPAGWPSHWAYIAFGLALAAVLGAAAVVAYQVRPALGRCERLIFLWFILSATIHLVLEGYYVVYHASLAGRASVLAELWKEYARADSRYLTSDGAVLGIEALTAFVEGPALLGAAYALAVRSPHRHLLQLTISLGQLYGSLVYLFTMWYDDWRYMSPHPYYFYVTFAAMNSPWVIVPVLLMTQSWRALSRAVATITAVRKSA</sequence>
<keyword evidence="10" id="KW-1207">Sterol metabolism</keyword>
<dbReference type="PANTHER" id="PTHR14207:SF0">
    <property type="entry name" value="3-BETA-HYDROXYSTEROID-DELTA(8),DELTA(7)-ISOMERASE"/>
    <property type="match status" value="1"/>
</dbReference>
<comment type="similarity">
    <text evidence="2">Belongs to the EBP family.</text>
</comment>
<dbReference type="Proteomes" id="UP001150569">
    <property type="component" value="Unassembled WGS sequence"/>
</dbReference>
<keyword evidence="17" id="KW-1185">Reference proteome</keyword>
<evidence type="ECO:0000256" key="4">
    <source>
        <dbReference type="ARBA" id="ARBA00022692"/>
    </source>
</evidence>
<evidence type="ECO:0000256" key="11">
    <source>
        <dbReference type="ARBA" id="ARBA00023221"/>
    </source>
</evidence>
<evidence type="ECO:0000256" key="5">
    <source>
        <dbReference type="ARBA" id="ARBA00022955"/>
    </source>
</evidence>
<dbReference type="GO" id="GO:0005783">
    <property type="term" value="C:endoplasmic reticulum"/>
    <property type="evidence" value="ECO:0007669"/>
    <property type="project" value="TreeGrafter"/>
</dbReference>
<evidence type="ECO:0000256" key="8">
    <source>
        <dbReference type="ARBA" id="ARBA00023098"/>
    </source>
</evidence>
<feature type="domain" description="EXPERA" evidence="15">
    <location>
        <begin position="54"/>
        <end position="196"/>
    </location>
</feature>
<feature type="transmembrane region" description="Helical" evidence="14">
    <location>
        <begin position="24"/>
        <end position="45"/>
    </location>
</feature>
<evidence type="ECO:0000313" key="16">
    <source>
        <dbReference type="EMBL" id="KAJ1928070.1"/>
    </source>
</evidence>
<name>A0A9W8AJK4_9FUNG</name>
<keyword evidence="5" id="KW-0752">Steroid biosynthesis</keyword>
<dbReference type="GO" id="GO:0004769">
    <property type="term" value="F:steroid Delta-isomerase activity"/>
    <property type="evidence" value="ECO:0007669"/>
    <property type="project" value="TreeGrafter"/>
</dbReference>
<evidence type="ECO:0000313" key="17">
    <source>
        <dbReference type="Proteomes" id="UP001150569"/>
    </source>
</evidence>
<feature type="transmembrane region" description="Helical" evidence="14">
    <location>
        <begin position="110"/>
        <end position="135"/>
    </location>
</feature>
<dbReference type="Pfam" id="PF05241">
    <property type="entry name" value="EBP"/>
    <property type="match status" value="1"/>
</dbReference>
<feature type="transmembrane region" description="Helical" evidence="14">
    <location>
        <begin position="142"/>
        <end position="163"/>
    </location>
</feature>
<evidence type="ECO:0000256" key="14">
    <source>
        <dbReference type="SAM" id="Phobius"/>
    </source>
</evidence>
<gene>
    <name evidence="16" type="ORF">IWQ60_002382</name>
</gene>
<evidence type="ECO:0000259" key="15">
    <source>
        <dbReference type="PROSITE" id="PS51751"/>
    </source>
</evidence>
<evidence type="ECO:0000256" key="12">
    <source>
        <dbReference type="ARBA" id="ARBA00023235"/>
    </source>
</evidence>
<evidence type="ECO:0000256" key="6">
    <source>
        <dbReference type="ARBA" id="ARBA00022989"/>
    </source>
</evidence>
<dbReference type="OrthoDB" id="58557at2759"/>
<accession>A0A9W8AJK4</accession>
<dbReference type="GO" id="GO:0016126">
    <property type="term" value="P:sterol biosynthetic process"/>
    <property type="evidence" value="ECO:0007669"/>
    <property type="project" value="UniProtKB-KW"/>
</dbReference>
<organism evidence="16 17">
    <name type="scientific">Tieghemiomyces parasiticus</name>
    <dbReference type="NCBI Taxonomy" id="78921"/>
    <lineage>
        <taxon>Eukaryota</taxon>
        <taxon>Fungi</taxon>
        <taxon>Fungi incertae sedis</taxon>
        <taxon>Zoopagomycota</taxon>
        <taxon>Kickxellomycotina</taxon>
        <taxon>Dimargaritomycetes</taxon>
        <taxon>Dimargaritales</taxon>
        <taxon>Dimargaritaceae</taxon>
        <taxon>Tieghemiomyces</taxon>
    </lineage>
</organism>
<keyword evidence="7" id="KW-0756">Sterol biosynthesis</keyword>
<comment type="caution">
    <text evidence="16">The sequence shown here is derived from an EMBL/GenBank/DDBJ whole genome shotgun (WGS) entry which is preliminary data.</text>
</comment>
<keyword evidence="8" id="KW-0443">Lipid metabolism</keyword>
<keyword evidence="12" id="KW-0413">Isomerase</keyword>
<keyword evidence="9 13" id="KW-0472">Membrane</keyword>
<evidence type="ECO:0000256" key="3">
    <source>
        <dbReference type="ARBA" id="ARBA00022516"/>
    </source>
</evidence>
<reference evidence="16" key="1">
    <citation type="submission" date="2022-07" db="EMBL/GenBank/DDBJ databases">
        <title>Phylogenomic reconstructions and comparative analyses of Kickxellomycotina fungi.</title>
        <authorList>
            <person name="Reynolds N.K."/>
            <person name="Stajich J.E."/>
            <person name="Barry K."/>
            <person name="Grigoriev I.V."/>
            <person name="Crous P."/>
            <person name="Smith M.E."/>
        </authorList>
    </citation>
    <scope>NUCLEOTIDE SEQUENCE</scope>
    <source>
        <strain evidence="16">RSA 861</strain>
    </source>
</reference>
<evidence type="ECO:0000256" key="9">
    <source>
        <dbReference type="ARBA" id="ARBA00023136"/>
    </source>
</evidence>
<dbReference type="InterPro" id="IPR033118">
    <property type="entry name" value="EXPERA"/>
</dbReference>
<evidence type="ECO:0000256" key="2">
    <source>
        <dbReference type="ARBA" id="ARBA00008337"/>
    </source>
</evidence>
<dbReference type="PROSITE" id="PS51751">
    <property type="entry name" value="EXPERA"/>
    <property type="match status" value="1"/>
</dbReference>
<evidence type="ECO:0000256" key="13">
    <source>
        <dbReference type="PROSITE-ProRule" id="PRU01087"/>
    </source>
</evidence>
<feature type="transmembrane region" description="Helical" evidence="14">
    <location>
        <begin position="175"/>
        <end position="195"/>
    </location>
</feature>
<keyword evidence="4 13" id="KW-0812">Transmembrane</keyword>
<dbReference type="PANTHER" id="PTHR14207">
    <property type="entry name" value="STEROL ISOMERASE"/>
    <property type="match status" value="1"/>
</dbReference>
<evidence type="ECO:0000256" key="10">
    <source>
        <dbReference type="ARBA" id="ARBA00023166"/>
    </source>
</evidence>
<dbReference type="GO" id="GO:0016020">
    <property type="term" value="C:membrane"/>
    <property type="evidence" value="ECO:0007669"/>
    <property type="project" value="UniProtKB-SubCell"/>
</dbReference>